<evidence type="ECO:0000313" key="2">
    <source>
        <dbReference type="EMBL" id="PHK94588.1"/>
    </source>
</evidence>
<evidence type="ECO:0000259" key="1">
    <source>
        <dbReference type="PROSITE" id="PS51819"/>
    </source>
</evidence>
<dbReference type="RefSeq" id="WP_099095953.1">
    <property type="nucleotide sequence ID" value="NZ_PDNU01000023.1"/>
</dbReference>
<gene>
    <name evidence="2" type="ORF">CR162_12975</name>
</gene>
<evidence type="ECO:0000313" key="3">
    <source>
        <dbReference type="Proteomes" id="UP000223527"/>
    </source>
</evidence>
<dbReference type="AlphaFoldDB" id="A0A2C7A3E0"/>
<protein>
    <recommendedName>
        <fullName evidence="1">VOC domain-containing protein</fullName>
    </recommendedName>
</protein>
<dbReference type="InterPro" id="IPR025870">
    <property type="entry name" value="Glyoxalase-like_dom"/>
</dbReference>
<dbReference type="PROSITE" id="PS51819">
    <property type="entry name" value="VOC"/>
    <property type="match status" value="1"/>
</dbReference>
<dbReference type="OrthoDB" id="9812467at2"/>
<reference evidence="2 3" key="1">
    <citation type="submission" date="2017-10" db="EMBL/GenBank/DDBJ databases">
        <authorList>
            <person name="Banno H."/>
            <person name="Chua N.-H."/>
        </authorList>
    </citation>
    <scope>NUCLEOTIDE SEQUENCE [LARGE SCALE GENOMIC DNA]</scope>
    <source>
        <strain evidence="2 3">YW11</strain>
    </source>
</reference>
<dbReference type="PANTHER" id="PTHR40265">
    <property type="entry name" value="BLL2707 PROTEIN"/>
    <property type="match status" value="1"/>
</dbReference>
<accession>A0A2C7A3E0</accession>
<dbReference type="InterPro" id="IPR037523">
    <property type="entry name" value="VOC_core"/>
</dbReference>
<name>A0A2C7A3E0_9PROT</name>
<dbReference type="Gene3D" id="3.10.180.10">
    <property type="entry name" value="2,3-Dihydroxybiphenyl 1,2-Dioxygenase, domain 1"/>
    <property type="match status" value="2"/>
</dbReference>
<keyword evidence="3" id="KW-1185">Reference proteome</keyword>
<dbReference type="SUPFAM" id="SSF54593">
    <property type="entry name" value="Glyoxalase/Bleomycin resistance protein/Dihydroxybiphenyl dioxygenase"/>
    <property type="match status" value="1"/>
</dbReference>
<dbReference type="EMBL" id="PDNU01000023">
    <property type="protein sequence ID" value="PHK94588.1"/>
    <property type="molecule type" value="Genomic_DNA"/>
</dbReference>
<dbReference type="PANTHER" id="PTHR40265:SF1">
    <property type="entry name" value="GLYOXALASE-LIKE DOMAIN-CONTAINING PROTEIN"/>
    <property type="match status" value="1"/>
</dbReference>
<sequence>MTAVLQPAIDHVVINVGDRLDEAAERYARLGFQLTERGHHSLGSSNNLAIFGTDYLELLGFEPGRAAARPELLSMPAGLGGLVFKPSADAGFRDRVAAAGLPVQESREFVRPVALPDGTSPEAHFRVTHLGPEVTFGGRVFFCHHFTPELVWRPEWQRHANGVTGIAEFGIVSDDPARAVAPYRALFGDEAVAPVAGGMAIRAAEGTVLVLLPEAARSHWGEALPTLPGKGERMVALGFRTGDQDEGRSGGLDATRATLQAGGVPMLERPGRILVPAGEACGVALAFLG</sequence>
<feature type="domain" description="VOC" evidence="1">
    <location>
        <begin position="165"/>
        <end position="289"/>
    </location>
</feature>
<dbReference type="Proteomes" id="UP000223527">
    <property type="component" value="Unassembled WGS sequence"/>
</dbReference>
<dbReference type="InterPro" id="IPR029068">
    <property type="entry name" value="Glyas_Bleomycin-R_OHBP_Dase"/>
</dbReference>
<proteinExistence type="predicted"/>
<dbReference type="Pfam" id="PF13468">
    <property type="entry name" value="Glyoxalase_3"/>
    <property type="match status" value="1"/>
</dbReference>
<organism evidence="2 3">
    <name type="scientific">Teichococcus rhizosphaerae</name>
    <dbReference type="NCBI Taxonomy" id="1335062"/>
    <lineage>
        <taxon>Bacteria</taxon>
        <taxon>Pseudomonadati</taxon>
        <taxon>Pseudomonadota</taxon>
        <taxon>Alphaproteobacteria</taxon>
        <taxon>Acetobacterales</taxon>
        <taxon>Roseomonadaceae</taxon>
        <taxon>Roseomonas</taxon>
    </lineage>
</organism>
<comment type="caution">
    <text evidence="2">The sequence shown here is derived from an EMBL/GenBank/DDBJ whole genome shotgun (WGS) entry which is preliminary data.</text>
</comment>